<sequence>MSNTEKSGRSDGTVTDSFMTNEDESDELFSDDEQGEEINYKSDVSLDVSILRSKTPLLLTDNSNSVTPSEAVIPSTPLSLVPFLNKINEQWTSDLETPQADKTAQLHTKPSTSVPKNTGETSKLEPHTPDTSSAISIDNKITSDSPVIVPRVVRKRLKRRCIFQSSISTDMLAETSNEYTTVSKQEAASIAESDTILVVQGNATNVPTSIPHNESAHEDNKSQSLDRVQEMCDNKNISQLRDSVPDVLDLDKEFFNDTCFSIVDKLVSSNLDEQTTVDTTIQGNDKQGIANIHRKGSQTLNLNSNRVEENDSVGFVTARGTAINVSKEALLKAKTLLADEMRLENHELPGKKSSTERNSKHLSLFSGISPELQAARKHSKNYDEVHVQDYKRLLVNEGSVRKDHMLPFSSSTASGHRSNVSGRALPRVKLSFMKELDEPLESKVAGETVHDKENKLQEINNPNVGFQTARGAPINISKQALSRAKSLFAKELDEPLEINITEEVEAVTEQKAKELDEPLELNVAEEANVPNREIQVQEATSNFGFQTARGAPVNISKQALSKAKLRFAKELDVPLELNDMEEANVHNREIKVQEAATSNIGFQTARGAPINISEQALSKAKLLFAKEFEPNVAEEVNTRDKEVRVQEATTSKVGFQTARGTPVNVSKQALSGAKLLFAKELDGPLGSNVAERASINNEAVKGQGVIVPDVGFRTARGAAIGISEQAFSKAQALFADQLDSPVESNLPEKRKLSSDDSTPLGRGFASGWKKMRLNNEFEGRKLFADTADQTETPSKDLRVACGMSADDDPEDGRTEASRVAEFPNEIVEANHAARPDERSQIPEVSTADFSLRSPQRNTSELPESDAMCSPVIGRQPVSRKRWSLERHRRKHGTSQTAPGNAAPRREKTDEEESSLAESQRVTERQKTESESTEYGDTQMMMDFIDESAQILQDRLAAALEQEETITGKRRRKSKQSTGYLYRHKQANSGARVSLRDLGAPPSPRSYQELIDQRIPPNILPITASTAASYKFRCSDFYGNDVARSNVRGIELEDGARLVMDENGYVGVWEFLRAFLASPGVEPNLVPARWIENHYRWIVWKLASMDRMKFGSAELPRALTPSHVMAQLKYRYDREIDRSQRPAIRRILEKDDVASKRMILCVSSIVENNTVATPAMEMGKSPRIGVPKWRIELTDGWYSIPACIDIGMAKNVSTGKMREGTKLLVCGAELLNCNVACYPLEAPADVCLKLHTNSTRRARWYSKLGYTPRSGPIPVRLHDVCPTGGFIGKLTIVVARMYPMLYHEKTASGESVVRNAKGEEKAQIEYEQRCRQKAEAFYDKAEKDFQEEDLSCETDLLTAGSGKDRESDTQEFAGKKQQDELLRALRVKKERYKQELQSKLRESLPAPRQVSSLLKVRVCDGNANAILSVWSPGEEVIDALKEGACVSLRNVVAAGKRGCELQLTARRCALFDPGTMRDPSYPARVCASFHEVGNPEFSPPYGEFDTVGLVCAVGTAPYGMKDFEVVHLAYPKADSSRSSLYLSILFWQGIASYGYADILTVGCIVACNNLEWRRVTSWNVPAVYCTDKSTFTRNPRRNHLYESFETLRSSIADPIAYAEGCTAELNVELQRKPVATRTPTRCALDKNTPIKIYNSAPGAKKRPVEHTPPLSAPRSTANNSWNLTTNIPLIQKRLDKLQYYGEPPELSPIVIRSSKRVSLDFQSPVRVSDASPTTDVSNVSKSSSSLCLSLEKR</sequence>
<dbReference type="GO" id="GO:0003677">
    <property type="term" value="F:DNA binding"/>
    <property type="evidence" value="ECO:0007669"/>
    <property type="project" value="UniProtKB-KW"/>
</dbReference>
<feature type="region of interest" description="Disordered" evidence="7">
    <location>
        <begin position="98"/>
        <end position="138"/>
    </location>
</feature>
<dbReference type="Gene3D" id="2.40.50.140">
    <property type="entry name" value="Nucleic acid-binding proteins"/>
    <property type="match status" value="4"/>
</dbReference>
<evidence type="ECO:0000313" key="9">
    <source>
        <dbReference type="Proteomes" id="UP000515204"/>
    </source>
</evidence>
<dbReference type="InterPro" id="IPR015252">
    <property type="entry name" value="BRCA2_hlx"/>
</dbReference>
<dbReference type="SUPFAM" id="SSF50249">
    <property type="entry name" value="Nucleic acid-binding proteins"/>
    <property type="match status" value="3"/>
</dbReference>
<dbReference type="GO" id="GO:0006355">
    <property type="term" value="P:regulation of DNA-templated transcription"/>
    <property type="evidence" value="ECO:0007669"/>
    <property type="project" value="TreeGrafter"/>
</dbReference>
<dbReference type="Pfam" id="PF09104">
    <property type="entry name" value="BRCA-2_OB3"/>
    <property type="match status" value="1"/>
</dbReference>
<reference evidence="10" key="1">
    <citation type="submission" date="2025-08" db="UniProtKB">
        <authorList>
            <consortium name="RefSeq"/>
        </authorList>
    </citation>
    <scope>IDENTIFICATION</scope>
</reference>
<evidence type="ECO:0000256" key="3">
    <source>
        <dbReference type="ARBA" id="ARBA00023125"/>
    </source>
</evidence>
<dbReference type="InterPro" id="IPR015188">
    <property type="entry name" value="BRCA2_OB_3"/>
</dbReference>
<dbReference type="InterPro" id="IPR002093">
    <property type="entry name" value="BRCA2_repeat"/>
</dbReference>
<feature type="compositionally biased region" description="Basic residues" evidence="7">
    <location>
        <begin position="877"/>
        <end position="892"/>
    </location>
</feature>
<evidence type="ECO:0000259" key="8">
    <source>
        <dbReference type="SMART" id="SM01341"/>
    </source>
</evidence>
<feature type="compositionally biased region" description="Polar residues" evidence="7">
    <location>
        <begin position="98"/>
        <end position="121"/>
    </location>
</feature>
<dbReference type="InterPro" id="IPR015525">
    <property type="entry name" value="BRCA2"/>
</dbReference>
<dbReference type="GeneID" id="106749340"/>
<protein>
    <submittedName>
        <fullName evidence="10">Breast cancer type 2 susceptibility protein homolog isoform X1</fullName>
    </submittedName>
</protein>
<dbReference type="InterPro" id="IPR015205">
    <property type="entry name" value="Tower_dom"/>
</dbReference>
<feature type="region of interest" description="Disordered" evidence="7">
    <location>
        <begin position="1721"/>
        <end position="1752"/>
    </location>
</feature>
<dbReference type="InterPro" id="IPR012340">
    <property type="entry name" value="NA-bd_OB-fold"/>
</dbReference>
<dbReference type="Pfam" id="PF09103">
    <property type="entry name" value="BRCA-2_OB1"/>
    <property type="match status" value="1"/>
</dbReference>
<organism evidence="9 10">
    <name type="scientific">Dinoponera quadriceps</name>
    <name type="common">South American ant</name>
    <dbReference type="NCBI Taxonomy" id="609295"/>
    <lineage>
        <taxon>Eukaryota</taxon>
        <taxon>Metazoa</taxon>
        <taxon>Ecdysozoa</taxon>
        <taxon>Arthropoda</taxon>
        <taxon>Hexapoda</taxon>
        <taxon>Insecta</taxon>
        <taxon>Pterygota</taxon>
        <taxon>Neoptera</taxon>
        <taxon>Endopterygota</taxon>
        <taxon>Hymenoptera</taxon>
        <taxon>Apocrita</taxon>
        <taxon>Aculeata</taxon>
        <taxon>Formicoidea</taxon>
        <taxon>Formicidae</taxon>
        <taxon>Ponerinae</taxon>
        <taxon>Ponerini</taxon>
        <taxon>Dinoponera</taxon>
    </lineage>
</organism>
<gene>
    <name evidence="10" type="primary">LOC106749340</name>
</gene>
<evidence type="ECO:0000256" key="7">
    <source>
        <dbReference type="SAM" id="MobiDB-lite"/>
    </source>
</evidence>
<name>A0A6P3Y1Y4_DINQU</name>
<keyword evidence="2" id="KW-0227">DNA damage</keyword>
<feature type="region of interest" description="Disordered" evidence="7">
    <location>
        <begin position="830"/>
        <end position="937"/>
    </location>
</feature>
<dbReference type="CDD" id="cd04493">
    <property type="entry name" value="BRCA2DBD_OB1"/>
    <property type="match status" value="1"/>
</dbReference>
<dbReference type="PROSITE" id="PS50138">
    <property type="entry name" value="BRCA2_REPEAT"/>
    <property type="match status" value="6"/>
</dbReference>
<feature type="compositionally biased region" description="Basic and acidic residues" evidence="7">
    <location>
        <begin position="920"/>
        <end position="929"/>
    </location>
</feature>
<dbReference type="OrthoDB" id="21095at2759"/>
<dbReference type="KEGG" id="dqu:106749340"/>
<evidence type="ECO:0000256" key="6">
    <source>
        <dbReference type="SAM" id="Coils"/>
    </source>
</evidence>
<keyword evidence="5" id="KW-0234">DNA repair</keyword>
<evidence type="ECO:0000313" key="10">
    <source>
        <dbReference type="RefSeq" id="XP_014484194.1"/>
    </source>
</evidence>
<feature type="coiled-coil region" evidence="6">
    <location>
        <begin position="1374"/>
        <end position="1401"/>
    </location>
</feature>
<dbReference type="Pfam" id="PF09169">
    <property type="entry name" value="BRCA-2_helical"/>
    <property type="match status" value="1"/>
</dbReference>
<feature type="region of interest" description="Disordered" evidence="7">
    <location>
        <begin position="744"/>
        <end position="765"/>
    </location>
</feature>
<feature type="compositionally biased region" description="Polar residues" evidence="7">
    <location>
        <begin position="1"/>
        <end position="20"/>
    </location>
</feature>
<feature type="compositionally biased region" description="Acidic residues" evidence="7">
    <location>
        <begin position="21"/>
        <end position="36"/>
    </location>
</feature>
<dbReference type="GO" id="GO:0000724">
    <property type="term" value="P:double-strand break repair via homologous recombination"/>
    <property type="evidence" value="ECO:0007669"/>
    <property type="project" value="InterPro"/>
</dbReference>
<dbReference type="GO" id="GO:0005634">
    <property type="term" value="C:nucleus"/>
    <property type="evidence" value="ECO:0007669"/>
    <property type="project" value="TreeGrafter"/>
</dbReference>
<keyword evidence="3" id="KW-0238">DNA-binding</keyword>
<feature type="compositionally biased region" description="Polar residues" evidence="7">
    <location>
        <begin position="129"/>
        <end position="138"/>
    </location>
</feature>
<dbReference type="PANTHER" id="PTHR11289">
    <property type="entry name" value="BREAST CANCER TYPE 2 SUSCEPTIBILITY PROTEIN BRCA2"/>
    <property type="match status" value="1"/>
</dbReference>
<feature type="compositionally biased region" description="Low complexity" evidence="7">
    <location>
        <begin position="1736"/>
        <end position="1752"/>
    </location>
</feature>
<keyword evidence="1" id="KW-0677">Repeat</keyword>
<dbReference type="SUPFAM" id="SSF81872">
    <property type="entry name" value="BRCA2 helical domain"/>
    <property type="match status" value="1"/>
</dbReference>
<keyword evidence="6" id="KW-0175">Coiled coil</keyword>
<dbReference type="RefSeq" id="XP_014484194.1">
    <property type="nucleotide sequence ID" value="XM_014628708.1"/>
</dbReference>
<keyword evidence="4" id="KW-0233">DNA recombination</keyword>
<feature type="compositionally biased region" description="Basic and acidic residues" evidence="7">
    <location>
        <begin position="831"/>
        <end position="840"/>
    </location>
</feature>
<evidence type="ECO:0000256" key="4">
    <source>
        <dbReference type="ARBA" id="ARBA00023172"/>
    </source>
</evidence>
<keyword evidence="9" id="KW-1185">Reference proteome</keyword>
<accession>A0A6P3Y1Y4</accession>
<dbReference type="Proteomes" id="UP000515204">
    <property type="component" value="Unplaced"/>
</dbReference>
<feature type="region of interest" description="Disordered" evidence="7">
    <location>
        <begin position="1"/>
        <end position="37"/>
    </location>
</feature>
<dbReference type="InterPro" id="IPR036315">
    <property type="entry name" value="BRCA2_hlx_sf"/>
</dbReference>
<feature type="compositionally biased region" description="Polar residues" evidence="7">
    <location>
        <begin position="852"/>
        <end position="861"/>
    </location>
</feature>
<dbReference type="Pfam" id="PF00634">
    <property type="entry name" value="BRCA2"/>
    <property type="match status" value="5"/>
</dbReference>
<evidence type="ECO:0000256" key="2">
    <source>
        <dbReference type="ARBA" id="ARBA00022763"/>
    </source>
</evidence>
<evidence type="ECO:0000256" key="1">
    <source>
        <dbReference type="ARBA" id="ARBA00022737"/>
    </source>
</evidence>
<dbReference type="InterPro" id="IPR015187">
    <property type="entry name" value="BRCA2_OB_1"/>
</dbReference>
<feature type="region of interest" description="Disordered" evidence="7">
    <location>
        <begin position="1653"/>
        <end position="1677"/>
    </location>
</feature>
<dbReference type="SMART" id="SM01341">
    <property type="entry name" value="Tower"/>
    <property type="match status" value="1"/>
</dbReference>
<dbReference type="PANTHER" id="PTHR11289:SF0">
    <property type="entry name" value="BREAST CANCER TYPE 2 SUSCEPTIBILITY PROTEIN"/>
    <property type="match status" value="1"/>
</dbReference>
<proteinExistence type="predicted"/>
<feature type="domain" description="Tower" evidence="8">
    <location>
        <begin position="1302"/>
        <end position="1341"/>
    </location>
</feature>
<evidence type="ECO:0000256" key="5">
    <source>
        <dbReference type="ARBA" id="ARBA00023204"/>
    </source>
</evidence>